<keyword evidence="3" id="KW-1185">Reference proteome</keyword>
<gene>
    <name evidence="2" type="ORF">HNY73_023202</name>
</gene>
<comment type="caution">
    <text evidence="2">The sequence shown here is derived from an EMBL/GenBank/DDBJ whole genome shotgun (WGS) entry which is preliminary data.</text>
</comment>
<accession>A0A8T0E7M7</accession>
<evidence type="ECO:0000313" key="2">
    <source>
        <dbReference type="EMBL" id="KAF8765214.1"/>
    </source>
</evidence>
<evidence type="ECO:0000256" key="1">
    <source>
        <dbReference type="SAM" id="MobiDB-lite"/>
    </source>
</evidence>
<dbReference type="EMBL" id="JABXBU010002231">
    <property type="protein sequence ID" value="KAF8765214.1"/>
    <property type="molecule type" value="Genomic_DNA"/>
</dbReference>
<evidence type="ECO:0000313" key="3">
    <source>
        <dbReference type="Proteomes" id="UP000807504"/>
    </source>
</evidence>
<organism evidence="2 3">
    <name type="scientific">Argiope bruennichi</name>
    <name type="common">Wasp spider</name>
    <name type="synonym">Aranea bruennichi</name>
    <dbReference type="NCBI Taxonomy" id="94029"/>
    <lineage>
        <taxon>Eukaryota</taxon>
        <taxon>Metazoa</taxon>
        <taxon>Ecdysozoa</taxon>
        <taxon>Arthropoda</taxon>
        <taxon>Chelicerata</taxon>
        <taxon>Arachnida</taxon>
        <taxon>Araneae</taxon>
        <taxon>Araneomorphae</taxon>
        <taxon>Entelegynae</taxon>
        <taxon>Araneoidea</taxon>
        <taxon>Araneidae</taxon>
        <taxon>Argiope</taxon>
    </lineage>
</organism>
<sequence length="151" mass="16539">MWRKEKRLTKCWGGWGELPSRGRNCRGGRLDYGGSGGGETQGKIRRNFSTSSPVCAPGPLRSCDFAEAEEREDMGGGSPSTSFHRLLRSCPLSTPPVALDWALPECGWGRIPFSPPVEVWRGGCQLFFPSLDGKELKREAGTPSPMMPILL</sequence>
<protein>
    <submittedName>
        <fullName evidence="2">Uncharacterized protein</fullName>
    </submittedName>
</protein>
<reference evidence="2" key="1">
    <citation type="journal article" date="2020" name="bioRxiv">
        <title>Chromosome-level reference genome of the European wasp spider Argiope bruennichi: a resource for studies on range expansion and evolutionary adaptation.</title>
        <authorList>
            <person name="Sheffer M.M."/>
            <person name="Hoppe A."/>
            <person name="Krehenwinkel H."/>
            <person name="Uhl G."/>
            <person name="Kuss A.W."/>
            <person name="Jensen L."/>
            <person name="Jensen C."/>
            <person name="Gillespie R.G."/>
            <person name="Hoff K.J."/>
            <person name="Prost S."/>
        </authorList>
    </citation>
    <scope>NUCLEOTIDE SEQUENCE</scope>
</reference>
<feature type="region of interest" description="Disordered" evidence="1">
    <location>
        <begin position="32"/>
        <end position="52"/>
    </location>
</feature>
<reference evidence="2" key="2">
    <citation type="submission" date="2020-06" db="EMBL/GenBank/DDBJ databases">
        <authorList>
            <person name="Sheffer M."/>
        </authorList>
    </citation>
    <scope>NUCLEOTIDE SEQUENCE</scope>
</reference>
<dbReference type="Proteomes" id="UP000807504">
    <property type="component" value="Unassembled WGS sequence"/>
</dbReference>
<dbReference type="AlphaFoldDB" id="A0A8T0E7M7"/>
<proteinExistence type="predicted"/>
<name>A0A8T0E7M7_ARGBR</name>